<name>A0A8J1TRG7_OWEFU</name>
<proteinExistence type="predicted"/>
<feature type="transmembrane region" description="Helical" evidence="2">
    <location>
        <begin position="32"/>
        <end position="57"/>
    </location>
</feature>
<gene>
    <name evidence="3" type="ORF">OFUS_LOCUS15082</name>
</gene>
<keyword evidence="4" id="KW-1185">Reference proteome</keyword>
<feature type="compositionally biased region" description="Polar residues" evidence="1">
    <location>
        <begin position="100"/>
        <end position="114"/>
    </location>
</feature>
<dbReference type="EMBL" id="CAIIXF020000007">
    <property type="protein sequence ID" value="CAH1789779.1"/>
    <property type="molecule type" value="Genomic_DNA"/>
</dbReference>
<organism evidence="3 4">
    <name type="scientific">Owenia fusiformis</name>
    <name type="common">Polychaete worm</name>
    <dbReference type="NCBI Taxonomy" id="6347"/>
    <lineage>
        <taxon>Eukaryota</taxon>
        <taxon>Metazoa</taxon>
        <taxon>Spiralia</taxon>
        <taxon>Lophotrochozoa</taxon>
        <taxon>Annelida</taxon>
        <taxon>Polychaeta</taxon>
        <taxon>Sedentaria</taxon>
        <taxon>Canalipalpata</taxon>
        <taxon>Sabellida</taxon>
        <taxon>Oweniida</taxon>
        <taxon>Oweniidae</taxon>
        <taxon>Owenia</taxon>
    </lineage>
</organism>
<protein>
    <submittedName>
        <fullName evidence="3">Uncharacterized protein</fullName>
    </submittedName>
</protein>
<evidence type="ECO:0000313" key="3">
    <source>
        <dbReference type="EMBL" id="CAH1789779.1"/>
    </source>
</evidence>
<accession>A0A8J1TRG7</accession>
<evidence type="ECO:0000256" key="2">
    <source>
        <dbReference type="SAM" id="Phobius"/>
    </source>
</evidence>
<dbReference type="AlphaFoldDB" id="A0A8J1TRG7"/>
<reference evidence="3" key="1">
    <citation type="submission" date="2022-03" db="EMBL/GenBank/DDBJ databases">
        <authorList>
            <person name="Martin C."/>
        </authorList>
    </citation>
    <scope>NUCLEOTIDE SEQUENCE</scope>
</reference>
<keyword evidence="2" id="KW-0812">Transmembrane</keyword>
<dbReference type="Proteomes" id="UP000749559">
    <property type="component" value="Unassembled WGS sequence"/>
</dbReference>
<feature type="region of interest" description="Disordered" evidence="1">
    <location>
        <begin position="90"/>
        <end position="114"/>
    </location>
</feature>
<comment type="caution">
    <text evidence="3">The sequence shown here is derived from an EMBL/GenBank/DDBJ whole genome shotgun (WGS) entry which is preliminary data.</text>
</comment>
<keyword evidence="2" id="KW-1133">Transmembrane helix</keyword>
<keyword evidence="2" id="KW-0472">Membrane</keyword>
<sequence>MQRVYSEYNIYLPTTKDGKLTTREVALSEVELAALVVGVVLGAILIISLAALLIYSIKQKNKRRRKREEVKKNLAQSTIRRELHMNKQKYVPNGRPVDNDISSGNGNSFEQSSPNYLTNTRLVQKYKRQAAPSRARAVARSDNTSYYYQWWDPRSWWYYWNTRASNAPAMQYYGTQNNTYHTMTRY</sequence>
<evidence type="ECO:0000313" key="4">
    <source>
        <dbReference type="Proteomes" id="UP000749559"/>
    </source>
</evidence>
<evidence type="ECO:0000256" key="1">
    <source>
        <dbReference type="SAM" id="MobiDB-lite"/>
    </source>
</evidence>